<feature type="domain" description="Rho-GAP" evidence="7">
    <location>
        <begin position="158"/>
        <end position="353"/>
    </location>
</feature>
<organism evidence="8 9">
    <name type="scientific">Oryzias latipes</name>
    <name type="common">Japanese rice fish</name>
    <name type="synonym">Japanese killifish</name>
    <dbReference type="NCBI Taxonomy" id="8090"/>
    <lineage>
        <taxon>Eukaryota</taxon>
        <taxon>Metazoa</taxon>
        <taxon>Chordata</taxon>
        <taxon>Craniata</taxon>
        <taxon>Vertebrata</taxon>
        <taxon>Euteleostomi</taxon>
        <taxon>Actinopterygii</taxon>
        <taxon>Neopterygii</taxon>
        <taxon>Teleostei</taxon>
        <taxon>Neoteleostei</taxon>
        <taxon>Acanthomorphata</taxon>
        <taxon>Ovalentaria</taxon>
        <taxon>Atherinomorphae</taxon>
        <taxon>Beloniformes</taxon>
        <taxon>Adrianichthyidae</taxon>
        <taxon>Oryziinae</taxon>
        <taxon>Oryzias</taxon>
    </lineage>
</organism>
<dbReference type="InterPro" id="IPR001849">
    <property type="entry name" value="PH_domain"/>
</dbReference>
<evidence type="ECO:0000313" key="8">
    <source>
        <dbReference type="Ensembl" id="ENSORLP00015025317.1"/>
    </source>
</evidence>
<dbReference type="FunFam" id="1.10.555.10:FF:000015">
    <property type="entry name" value="rho GTPase-activating protein 25 isoform X1"/>
    <property type="match status" value="1"/>
</dbReference>
<feature type="region of interest" description="Disordered" evidence="5">
    <location>
        <begin position="379"/>
        <end position="486"/>
    </location>
</feature>
<dbReference type="Ensembl" id="ENSORLT00015005681.1">
    <property type="protein sequence ID" value="ENSORLP00015025317.1"/>
    <property type="gene ID" value="ENSORLG00015006396.1"/>
</dbReference>
<dbReference type="GO" id="GO:0007165">
    <property type="term" value="P:signal transduction"/>
    <property type="evidence" value="ECO:0007669"/>
    <property type="project" value="InterPro"/>
</dbReference>
<evidence type="ECO:0000256" key="5">
    <source>
        <dbReference type="SAM" id="MobiDB-lite"/>
    </source>
</evidence>
<dbReference type="Pfam" id="PF00620">
    <property type="entry name" value="RhoGAP"/>
    <property type="match status" value="1"/>
</dbReference>
<feature type="compositionally biased region" description="Polar residues" evidence="5">
    <location>
        <begin position="379"/>
        <end position="391"/>
    </location>
</feature>
<dbReference type="PANTHER" id="PTHR15228:SF24">
    <property type="entry name" value="RHO-GAP DOMAIN-CONTAINING PROTEIN"/>
    <property type="match status" value="1"/>
</dbReference>
<reference key="1">
    <citation type="journal article" date="2007" name="Nature">
        <title>The medaka draft genome and insights into vertebrate genome evolution.</title>
        <authorList>
            <person name="Kasahara M."/>
            <person name="Naruse K."/>
            <person name="Sasaki S."/>
            <person name="Nakatani Y."/>
            <person name="Qu W."/>
            <person name="Ahsan B."/>
            <person name="Yamada T."/>
            <person name="Nagayasu Y."/>
            <person name="Doi K."/>
            <person name="Kasai Y."/>
            <person name="Jindo T."/>
            <person name="Kobayashi D."/>
            <person name="Shimada A."/>
            <person name="Toyoda A."/>
            <person name="Kuroki Y."/>
            <person name="Fujiyama A."/>
            <person name="Sasaki T."/>
            <person name="Shimizu A."/>
            <person name="Asakawa S."/>
            <person name="Shimizu N."/>
            <person name="Hashimoto S."/>
            <person name="Yang J."/>
            <person name="Lee Y."/>
            <person name="Matsushima K."/>
            <person name="Sugano S."/>
            <person name="Sakaizumi M."/>
            <person name="Narita T."/>
            <person name="Ohishi K."/>
            <person name="Haga S."/>
            <person name="Ohta F."/>
            <person name="Nomoto H."/>
            <person name="Nogata K."/>
            <person name="Morishita T."/>
            <person name="Endo T."/>
            <person name="Shin-I T."/>
            <person name="Takeda H."/>
            <person name="Morishita S."/>
            <person name="Kohara Y."/>
        </authorList>
    </citation>
    <scope>NUCLEOTIDE SEQUENCE [LARGE SCALE GENOMIC DNA]</scope>
    <source>
        <strain>Hd-rR</strain>
    </source>
</reference>
<reference evidence="8" key="3">
    <citation type="submission" date="2025-08" db="UniProtKB">
        <authorList>
            <consortium name="Ensembl"/>
        </authorList>
    </citation>
    <scope>IDENTIFICATION</scope>
    <source>
        <strain evidence="8">HSOK</strain>
    </source>
</reference>
<evidence type="ECO:0000256" key="1">
    <source>
        <dbReference type="ARBA" id="ARBA00022468"/>
    </source>
</evidence>
<dbReference type="SMART" id="SM00233">
    <property type="entry name" value="PH"/>
    <property type="match status" value="1"/>
</dbReference>
<dbReference type="SUPFAM" id="SSF48350">
    <property type="entry name" value="GTPase activation domain, GAP"/>
    <property type="match status" value="1"/>
</dbReference>
<evidence type="ECO:0000256" key="4">
    <source>
        <dbReference type="SAM" id="Coils"/>
    </source>
</evidence>
<dbReference type="GO" id="GO:0051056">
    <property type="term" value="P:regulation of small GTPase mediated signal transduction"/>
    <property type="evidence" value="ECO:0007669"/>
    <property type="project" value="UniProtKB-ARBA"/>
</dbReference>
<evidence type="ECO:0000259" key="6">
    <source>
        <dbReference type="PROSITE" id="PS50003"/>
    </source>
</evidence>
<evidence type="ECO:0000259" key="7">
    <source>
        <dbReference type="PROSITE" id="PS50238"/>
    </source>
</evidence>
<keyword evidence="1" id="KW-0343">GTPase activation</keyword>
<dbReference type="InterPro" id="IPR051025">
    <property type="entry name" value="RhoGAP"/>
</dbReference>
<keyword evidence="2" id="KW-0597">Phosphoprotein</keyword>
<dbReference type="InterPro" id="IPR000198">
    <property type="entry name" value="RhoGAP_dom"/>
</dbReference>
<evidence type="ECO:0000256" key="2">
    <source>
        <dbReference type="ARBA" id="ARBA00022553"/>
    </source>
</evidence>
<dbReference type="SUPFAM" id="SSF50729">
    <property type="entry name" value="PH domain-like"/>
    <property type="match status" value="1"/>
</dbReference>
<dbReference type="Pfam" id="PF00169">
    <property type="entry name" value="PH"/>
    <property type="match status" value="1"/>
</dbReference>
<evidence type="ECO:0000313" key="9">
    <source>
        <dbReference type="Proteomes" id="UP000265200"/>
    </source>
</evidence>
<dbReference type="Gene3D" id="2.30.29.30">
    <property type="entry name" value="Pleckstrin-homology domain (PH domain)/Phosphotyrosine-binding domain (PTB)"/>
    <property type="match status" value="1"/>
</dbReference>
<reference evidence="8" key="4">
    <citation type="submission" date="2025-09" db="UniProtKB">
        <authorList>
            <consortium name="Ensembl"/>
        </authorList>
    </citation>
    <scope>IDENTIFICATION</scope>
    <source>
        <strain evidence="8">HSOK</strain>
    </source>
</reference>
<dbReference type="PROSITE" id="PS50003">
    <property type="entry name" value="PH_DOMAIN"/>
    <property type="match status" value="1"/>
</dbReference>
<name>A0A3P9IZA7_ORYLA</name>
<reference evidence="8 9" key="2">
    <citation type="submission" date="2017-04" db="EMBL/GenBank/DDBJ databases">
        <title>CpG methylation of centromeres and impact of large insertions on vertebrate speciation.</title>
        <authorList>
            <person name="Ichikawa K."/>
            <person name="Yoshimura J."/>
            <person name="Morishita S."/>
        </authorList>
    </citation>
    <scope>NUCLEOTIDE SEQUENCE</scope>
    <source>
        <strain evidence="8 9">HSOK</strain>
    </source>
</reference>
<dbReference type="PROSITE" id="PS50238">
    <property type="entry name" value="RHOGAP"/>
    <property type="match status" value="1"/>
</dbReference>
<dbReference type="AlphaFoldDB" id="A0A3P9IZA7"/>
<sequence>GKKILFTNWDLKLKEKPARSKSMVLGELSRLSRPCSPLEQEKALKAGWLRRQRSIMKNWQLRWFVLRTEALYFYKDQDESKAQGCIPLQGSQVNEVPSNQDDPVRHLFVIVPGSAGEKDRSGVGHESFLLMANSQSDMEEWVRAIRRAIWAPLGVFGQHLEETMTYEAQCGTPREVPVLVEQCACFIREHGLKEEGLFRAPGQTNHVRELQDAFDRGEKPVFDSSTDVHTVASLLKLYIRELPEPIIPFSKYTQFLSCAQLLNKDKEMGIAELRKQVKSLPQVNYNLIKYICKFLDEVQSYSNDNKMSVQNLATVFGPNILRARVEDPITMMEGSSQVQQLMTVLISEHSQLYSNETPGVETLPPQDIQRFKVEWLPQENTETSSSVSSGNPRETSRSSSPSTDSKLITSSLVPGEKIEETCNEGKGKSQSDEKLDKSADCKLEGQSEVDVSPSKQFKALPSWKGSFKGSGASGGPKGKIGGSAGDVSAAGGSKWLMNGLSSLRGVIYNMFFSSLRLEESCSMYQSQINHLEEELDQEKKKYHMLEIRLRNSERAHQDAENRNVLLQQEMEEFFKTLGDLTTGATRTQ</sequence>
<dbReference type="InterPro" id="IPR011993">
    <property type="entry name" value="PH-like_dom_sf"/>
</dbReference>
<dbReference type="SMART" id="SM00324">
    <property type="entry name" value="RhoGAP"/>
    <property type="match status" value="1"/>
</dbReference>
<feature type="compositionally biased region" description="Gly residues" evidence="5">
    <location>
        <begin position="471"/>
        <end position="484"/>
    </location>
</feature>
<feature type="domain" description="PH" evidence="6">
    <location>
        <begin position="42"/>
        <end position="150"/>
    </location>
</feature>
<dbReference type="InterPro" id="IPR008936">
    <property type="entry name" value="Rho_GTPase_activation_prot"/>
</dbReference>
<proteinExistence type="predicted"/>
<dbReference type="GO" id="GO:0005096">
    <property type="term" value="F:GTPase activator activity"/>
    <property type="evidence" value="ECO:0007669"/>
    <property type="project" value="UniProtKB-KW"/>
</dbReference>
<protein>
    <submittedName>
        <fullName evidence="8">Rho GTPase activating protein 22</fullName>
    </submittedName>
</protein>
<accession>A0A3P9IZA7</accession>
<evidence type="ECO:0000256" key="3">
    <source>
        <dbReference type="ARBA" id="ARBA00023054"/>
    </source>
</evidence>
<feature type="coiled-coil region" evidence="4">
    <location>
        <begin position="514"/>
        <end position="576"/>
    </location>
</feature>
<keyword evidence="3 4" id="KW-0175">Coiled coil</keyword>
<feature type="compositionally biased region" description="Basic and acidic residues" evidence="5">
    <location>
        <begin position="416"/>
        <end position="445"/>
    </location>
</feature>
<dbReference type="PANTHER" id="PTHR15228">
    <property type="entry name" value="SPERMATHECAL PHYSIOLOGY VARIANT"/>
    <property type="match status" value="1"/>
</dbReference>
<dbReference type="Gene3D" id="1.10.555.10">
    <property type="entry name" value="Rho GTPase activation protein"/>
    <property type="match status" value="1"/>
</dbReference>
<dbReference type="Proteomes" id="UP000265200">
    <property type="component" value="Chromosome 15"/>
</dbReference>